<accession>A0A183J8Q9</accession>
<dbReference type="WBParaSite" id="SBAD_0001266201-mRNA-1">
    <property type="protein sequence ID" value="SBAD_0001266201-mRNA-1"/>
    <property type="gene ID" value="SBAD_0001266201"/>
</dbReference>
<evidence type="ECO:0000313" key="2">
    <source>
        <dbReference type="EMBL" id="VDP46813.1"/>
    </source>
</evidence>
<name>A0A183J8Q9_9BILA</name>
<keyword evidence="3" id="KW-1185">Reference proteome</keyword>
<organism evidence="4">
    <name type="scientific">Soboliphyme baturini</name>
    <dbReference type="NCBI Taxonomy" id="241478"/>
    <lineage>
        <taxon>Eukaryota</taxon>
        <taxon>Metazoa</taxon>
        <taxon>Ecdysozoa</taxon>
        <taxon>Nematoda</taxon>
        <taxon>Enoplea</taxon>
        <taxon>Dorylaimia</taxon>
        <taxon>Dioctophymatida</taxon>
        <taxon>Dioctophymatoidea</taxon>
        <taxon>Soboliphymatidae</taxon>
        <taxon>Soboliphyme</taxon>
    </lineage>
</organism>
<dbReference type="GO" id="GO:0008239">
    <property type="term" value="F:dipeptidyl-peptidase activity"/>
    <property type="evidence" value="ECO:0007669"/>
    <property type="project" value="TreeGrafter"/>
</dbReference>
<proteinExistence type="predicted"/>
<dbReference type="InterPro" id="IPR002469">
    <property type="entry name" value="Peptidase_S9B_N"/>
</dbReference>
<evidence type="ECO:0000259" key="1">
    <source>
        <dbReference type="Pfam" id="PF00930"/>
    </source>
</evidence>
<evidence type="ECO:0000313" key="4">
    <source>
        <dbReference type="WBParaSite" id="SBAD_0001266201-mRNA-1"/>
    </source>
</evidence>
<dbReference type="PANTHER" id="PTHR11731:SF193">
    <property type="entry name" value="DIPEPTIDYL PEPTIDASE 9"/>
    <property type="match status" value="1"/>
</dbReference>
<reference evidence="4" key="1">
    <citation type="submission" date="2016-06" db="UniProtKB">
        <authorList>
            <consortium name="WormBaseParasite"/>
        </authorList>
    </citation>
    <scope>IDENTIFICATION</scope>
</reference>
<dbReference type="InterPro" id="IPR050278">
    <property type="entry name" value="Serine_Prot_S9B/DPPIV"/>
</dbReference>
<dbReference type="OrthoDB" id="5840205at2759"/>
<dbReference type="Gene3D" id="2.140.10.30">
    <property type="entry name" value="Dipeptidylpeptidase IV, N-terminal domain"/>
    <property type="match status" value="1"/>
</dbReference>
<protein>
    <submittedName>
        <fullName evidence="4">DPPIV_N domain-containing protein</fullName>
    </submittedName>
</protein>
<dbReference type="GO" id="GO:0006508">
    <property type="term" value="P:proteolysis"/>
    <property type="evidence" value="ECO:0007669"/>
    <property type="project" value="InterPro"/>
</dbReference>
<sequence>MAGIPSFIIQEEFDRYCGYWWSPVNYHGCLFVLYEETDVTFTSKFNFSESANGFELSDTVTYPYAGTDNPKWELKLLKIALKTGNDSIKFLSVSGHQLDQPYRSIFSSSDSEYLARAGWLPCGSA</sequence>
<dbReference type="Proteomes" id="UP000270296">
    <property type="component" value="Unassembled WGS sequence"/>
</dbReference>
<reference evidence="2 3" key="2">
    <citation type="submission" date="2018-11" db="EMBL/GenBank/DDBJ databases">
        <authorList>
            <consortium name="Pathogen Informatics"/>
        </authorList>
    </citation>
    <scope>NUCLEOTIDE SEQUENCE [LARGE SCALE GENOMIC DNA]</scope>
</reference>
<dbReference type="PANTHER" id="PTHR11731">
    <property type="entry name" value="PROTEASE FAMILY S9B,C DIPEPTIDYL-PEPTIDASE IV-RELATED"/>
    <property type="match status" value="1"/>
</dbReference>
<dbReference type="EMBL" id="UZAM01017316">
    <property type="protein sequence ID" value="VDP46813.1"/>
    <property type="molecule type" value="Genomic_DNA"/>
</dbReference>
<gene>
    <name evidence="2" type="ORF">SBAD_LOCUS12257</name>
</gene>
<evidence type="ECO:0000313" key="3">
    <source>
        <dbReference type="Proteomes" id="UP000270296"/>
    </source>
</evidence>
<dbReference type="AlphaFoldDB" id="A0A183J8Q9"/>
<feature type="domain" description="Dipeptidylpeptidase IV N-terminal" evidence="1">
    <location>
        <begin position="2"/>
        <end position="121"/>
    </location>
</feature>
<dbReference type="Pfam" id="PF00930">
    <property type="entry name" value="DPPIV_N"/>
    <property type="match status" value="1"/>
</dbReference>